<keyword evidence="3" id="KW-1185">Reference proteome</keyword>
<proteinExistence type="inferred from homology"/>
<dbReference type="PANTHER" id="PTHR23419:SF8">
    <property type="entry name" value="FI09726P"/>
    <property type="match status" value="1"/>
</dbReference>
<dbReference type="EMBL" id="BMVO01000001">
    <property type="protein sequence ID" value="GHA87158.1"/>
    <property type="molecule type" value="Genomic_DNA"/>
</dbReference>
<dbReference type="PANTHER" id="PTHR23419">
    <property type="entry name" value="DIVALENT CATION TOLERANCE CUTA-RELATED"/>
    <property type="match status" value="1"/>
</dbReference>
<protein>
    <submittedName>
        <fullName evidence="2">Divalent cation tolerance protein</fullName>
    </submittedName>
</protein>
<organism evidence="2 3">
    <name type="scientific">Streptomyces chryseus</name>
    <dbReference type="NCBI Taxonomy" id="68186"/>
    <lineage>
        <taxon>Bacteria</taxon>
        <taxon>Bacillati</taxon>
        <taxon>Actinomycetota</taxon>
        <taxon>Actinomycetes</taxon>
        <taxon>Kitasatosporales</taxon>
        <taxon>Streptomycetaceae</taxon>
        <taxon>Streptomyces</taxon>
    </lineage>
</organism>
<dbReference type="Gene3D" id="3.30.70.120">
    <property type="match status" value="1"/>
</dbReference>
<evidence type="ECO:0000313" key="3">
    <source>
        <dbReference type="Proteomes" id="UP000599437"/>
    </source>
</evidence>
<comment type="caution">
    <text evidence="2">The sequence shown here is derived from an EMBL/GenBank/DDBJ whole genome shotgun (WGS) entry which is preliminary data.</text>
</comment>
<dbReference type="InterPro" id="IPR015867">
    <property type="entry name" value="N-reg_PII/ATP_PRibTrfase_C"/>
</dbReference>
<gene>
    <name evidence="2" type="primary">cutA</name>
    <name evidence="2" type="ORF">GCM10010346_07280</name>
</gene>
<dbReference type="Pfam" id="PF03091">
    <property type="entry name" value="CutA1"/>
    <property type="match status" value="1"/>
</dbReference>
<evidence type="ECO:0000313" key="2">
    <source>
        <dbReference type="EMBL" id="GHA87158.1"/>
    </source>
</evidence>
<name>A0ABQ3DJQ9_9ACTN</name>
<dbReference type="Proteomes" id="UP000599437">
    <property type="component" value="Unassembled WGS sequence"/>
</dbReference>
<dbReference type="InterPro" id="IPR004323">
    <property type="entry name" value="Ion_tolerance_CutA"/>
</dbReference>
<accession>A0ABQ3DJQ9</accession>
<comment type="similarity">
    <text evidence="1">Belongs to the CutA family.</text>
</comment>
<dbReference type="RefSeq" id="WP_138898947.1">
    <property type="nucleotide sequence ID" value="NZ_BMVO01000001.1"/>
</dbReference>
<dbReference type="SUPFAM" id="SSF54913">
    <property type="entry name" value="GlnB-like"/>
    <property type="match status" value="1"/>
</dbReference>
<reference evidence="3" key="1">
    <citation type="journal article" date="2019" name="Int. J. Syst. Evol. Microbiol.">
        <title>The Global Catalogue of Microorganisms (GCM) 10K type strain sequencing project: providing services to taxonomists for standard genome sequencing and annotation.</title>
        <authorList>
            <consortium name="The Broad Institute Genomics Platform"/>
            <consortium name="The Broad Institute Genome Sequencing Center for Infectious Disease"/>
            <person name="Wu L."/>
            <person name="Ma J."/>
        </authorList>
    </citation>
    <scope>NUCLEOTIDE SEQUENCE [LARGE SCALE GENOMIC DNA]</scope>
    <source>
        <strain evidence="3">JCM 4737</strain>
    </source>
</reference>
<sequence>MAEWLTVLTTTDSRDKALALARGAVEARLAACAQVGGPVTSVYRWEGETQTAQEWQVVFKTAGARYEELEAHLEAAHDYETPEIIATAVARGSARYLAWVGEETAGP</sequence>
<dbReference type="InterPro" id="IPR011322">
    <property type="entry name" value="N-reg_PII-like_a/b"/>
</dbReference>
<evidence type="ECO:0000256" key="1">
    <source>
        <dbReference type="ARBA" id="ARBA00010169"/>
    </source>
</evidence>